<accession>A0A4R5LNV1</accession>
<sequence>MTATGQAQPCYDLTIISAEFALVPIAFFTSALAGVMGMGGGVLLIAAMPGLVPVQAIFPLHAATQLASNLSRAGFGWQHIQWDILPAIALGALLGALLGGEIYASLDLQWLPLVIGLLILLLTWLPLPQVRGGGQLALLGLGFYQTSLGMLAGATGPLGAAVLLRRNAQRDWLVVNTAMYMSLSHVMRLAAFVVLGFSFGPWWPLLLSMIAAVTAGSWAGTRLRRRVPEMDFQRWFKWLVTLLAMRMIVLPFYGS</sequence>
<comment type="subcellular location">
    <subcellularLocation>
        <location evidence="1 8">Cell membrane</location>
        <topology evidence="1 8">Multi-pass membrane protein</topology>
    </subcellularLocation>
</comment>
<dbReference type="AlphaFoldDB" id="A0A4R5LNV1"/>
<dbReference type="RefSeq" id="WP_133214877.1">
    <property type="nucleotide sequence ID" value="NZ_SMSE01000004.1"/>
</dbReference>
<feature type="transmembrane region" description="Helical" evidence="8">
    <location>
        <begin position="110"/>
        <end position="127"/>
    </location>
</feature>
<dbReference type="Pfam" id="PF01925">
    <property type="entry name" value="TauE"/>
    <property type="match status" value="1"/>
</dbReference>
<evidence type="ECO:0000313" key="9">
    <source>
        <dbReference type="EMBL" id="TDG12042.1"/>
    </source>
</evidence>
<dbReference type="PANTHER" id="PTHR30269">
    <property type="entry name" value="TRANSMEMBRANE PROTEIN YFCA"/>
    <property type="match status" value="1"/>
</dbReference>
<feature type="transmembrane region" description="Helical" evidence="8">
    <location>
        <begin position="42"/>
        <end position="64"/>
    </location>
</feature>
<dbReference type="PANTHER" id="PTHR30269:SF37">
    <property type="entry name" value="MEMBRANE TRANSPORTER PROTEIN"/>
    <property type="match status" value="1"/>
</dbReference>
<dbReference type="EMBL" id="SMSE01000004">
    <property type="protein sequence ID" value="TDG12042.1"/>
    <property type="molecule type" value="Genomic_DNA"/>
</dbReference>
<feature type="transmembrane region" description="Helical" evidence="8">
    <location>
        <begin position="235"/>
        <end position="254"/>
    </location>
</feature>
<gene>
    <name evidence="9" type="ORF">E2F43_16935</name>
</gene>
<evidence type="ECO:0000313" key="10">
    <source>
        <dbReference type="Proteomes" id="UP000295554"/>
    </source>
</evidence>
<keyword evidence="6 8" id="KW-1133">Transmembrane helix</keyword>
<keyword evidence="4 8" id="KW-1003">Cell membrane</keyword>
<evidence type="ECO:0000256" key="1">
    <source>
        <dbReference type="ARBA" id="ARBA00004651"/>
    </source>
</evidence>
<evidence type="ECO:0000256" key="7">
    <source>
        <dbReference type="ARBA" id="ARBA00023136"/>
    </source>
</evidence>
<evidence type="ECO:0000256" key="3">
    <source>
        <dbReference type="ARBA" id="ARBA00022448"/>
    </source>
</evidence>
<evidence type="ECO:0000256" key="8">
    <source>
        <dbReference type="RuleBase" id="RU363041"/>
    </source>
</evidence>
<evidence type="ECO:0000256" key="6">
    <source>
        <dbReference type="ARBA" id="ARBA00022989"/>
    </source>
</evidence>
<keyword evidence="5 8" id="KW-0812">Transmembrane</keyword>
<comment type="caution">
    <text evidence="9">The sequence shown here is derived from an EMBL/GenBank/DDBJ whole genome shotgun (WGS) entry which is preliminary data.</text>
</comment>
<evidence type="ECO:0000256" key="4">
    <source>
        <dbReference type="ARBA" id="ARBA00022475"/>
    </source>
</evidence>
<feature type="transmembrane region" description="Helical" evidence="8">
    <location>
        <begin position="177"/>
        <end position="199"/>
    </location>
</feature>
<dbReference type="GO" id="GO:0005886">
    <property type="term" value="C:plasma membrane"/>
    <property type="evidence" value="ECO:0007669"/>
    <property type="project" value="UniProtKB-SubCell"/>
</dbReference>
<evidence type="ECO:0000256" key="5">
    <source>
        <dbReference type="ARBA" id="ARBA00022692"/>
    </source>
</evidence>
<name>A0A4R5LNV1_9GAMM</name>
<dbReference type="InterPro" id="IPR052017">
    <property type="entry name" value="TSUP"/>
</dbReference>
<keyword evidence="7 8" id="KW-0472">Membrane</keyword>
<organism evidence="9 10">
    <name type="scientific">Seongchinamella unica</name>
    <dbReference type="NCBI Taxonomy" id="2547392"/>
    <lineage>
        <taxon>Bacteria</taxon>
        <taxon>Pseudomonadati</taxon>
        <taxon>Pseudomonadota</taxon>
        <taxon>Gammaproteobacteria</taxon>
        <taxon>Cellvibrionales</taxon>
        <taxon>Halieaceae</taxon>
        <taxon>Seongchinamella</taxon>
    </lineage>
</organism>
<dbReference type="InterPro" id="IPR002781">
    <property type="entry name" value="TM_pro_TauE-like"/>
</dbReference>
<reference evidence="9 10" key="1">
    <citation type="submission" date="2019-03" db="EMBL/GenBank/DDBJ databases">
        <title>Seongchinamella monodicae gen. nov., sp. nov., a novel member of the Gammaproteobacteria isolated from a tidal mudflat of beach.</title>
        <authorList>
            <person name="Yang H.G."/>
            <person name="Kang J.W."/>
            <person name="Lee S.D."/>
        </authorList>
    </citation>
    <scope>NUCLEOTIDE SEQUENCE [LARGE SCALE GENOMIC DNA]</scope>
    <source>
        <strain evidence="9 10">GH4-78</strain>
    </source>
</reference>
<feature type="transmembrane region" description="Helical" evidence="8">
    <location>
        <begin position="15"/>
        <end position="35"/>
    </location>
</feature>
<dbReference type="Proteomes" id="UP000295554">
    <property type="component" value="Unassembled WGS sequence"/>
</dbReference>
<feature type="transmembrane region" description="Helical" evidence="8">
    <location>
        <begin position="205"/>
        <end position="223"/>
    </location>
</feature>
<feature type="transmembrane region" description="Helical" evidence="8">
    <location>
        <begin position="84"/>
        <end position="103"/>
    </location>
</feature>
<dbReference type="OrthoDB" id="6197550at2"/>
<proteinExistence type="inferred from homology"/>
<feature type="transmembrane region" description="Helical" evidence="8">
    <location>
        <begin position="147"/>
        <end position="165"/>
    </location>
</feature>
<comment type="similarity">
    <text evidence="2 8">Belongs to the 4-toluene sulfonate uptake permease (TSUP) (TC 2.A.102) family.</text>
</comment>
<protein>
    <recommendedName>
        <fullName evidence="8">Probable membrane transporter protein</fullName>
    </recommendedName>
</protein>
<keyword evidence="10" id="KW-1185">Reference proteome</keyword>
<evidence type="ECO:0000256" key="2">
    <source>
        <dbReference type="ARBA" id="ARBA00009142"/>
    </source>
</evidence>
<keyword evidence="3" id="KW-0813">Transport</keyword>